<dbReference type="PANTHER" id="PTHR16222:SF12">
    <property type="entry name" value="ADP-RIBOSYLGLYCOHYDROLASE-RELATED"/>
    <property type="match status" value="1"/>
</dbReference>
<dbReference type="InterPro" id="IPR036705">
    <property type="entry name" value="Ribosyl_crysJ1_sf"/>
</dbReference>
<organism evidence="3 5">
    <name type="scientific">Didymodactylos carnosus</name>
    <dbReference type="NCBI Taxonomy" id="1234261"/>
    <lineage>
        <taxon>Eukaryota</taxon>
        <taxon>Metazoa</taxon>
        <taxon>Spiralia</taxon>
        <taxon>Gnathifera</taxon>
        <taxon>Rotifera</taxon>
        <taxon>Eurotatoria</taxon>
        <taxon>Bdelloidea</taxon>
        <taxon>Philodinida</taxon>
        <taxon>Philodinidae</taxon>
        <taxon>Didymodactylos</taxon>
    </lineage>
</organism>
<dbReference type="InterPro" id="IPR050792">
    <property type="entry name" value="ADP-ribosylglycohydrolase"/>
</dbReference>
<comment type="cofactor">
    <cofactor evidence="1">
        <name>Mg(2+)</name>
        <dbReference type="ChEBI" id="CHEBI:18420"/>
    </cofactor>
    <text evidence="1">Binds 2 magnesium ions per subunit.</text>
</comment>
<keyword evidence="5" id="KW-1185">Reference proteome</keyword>
<feature type="binding site" evidence="1">
    <location>
        <position position="82"/>
    </location>
    <ligand>
        <name>Mg(2+)</name>
        <dbReference type="ChEBI" id="CHEBI:18420"/>
        <label>1</label>
    </ligand>
</feature>
<evidence type="ECO:0008006" key="6">
    <source>
        <dbReference type="Google" id="ProtNLM"/>
    </source>
</evidence>
<feature type="region of interest" description="Disordered" evidence="2">
    <location>
        <begin position="396"/>
        <end position="425"/>
    </location>
</feature>
<gene>
    <name evidence="3" type="ORF">GPM918_LOCUS20487</name>
    <name evidence="4" type="ORF">SRO942_LOCUS20482</name>
</gene>
<feature type="binding site" evidence="1">
    <location>
        <position position="322"/>
    </location>
    <ligand>
        <name>Mg(2+)</name>
        <dbReference type="ChEBI" id="CHEBI:18420"/>
        <label>1</label>
    </ligand>
</feature>
<name>A0A814RPT8_9BILA</name>
<dbReference type="SUPFAM" id="SSF101478">
    <property type="entry name" value="ADP-ribosylglycohydrolase"/>
    <property type="match status" value="1"/>
</dbReference>
<keyword evidence="1" id="KW-0460">Magnesium</keyword>
<dbReference type="Pfam" id="PF03747">
    <property type="entry name" value="ADP_ribosyl_GH"/>
    <property type="match status" value="1"/>
</dbReference>
<feature type="binding site" evidence="1">
    <location>
        <position position="83"/>
    </location>
    <ligand>
        <name>Mg(2+)</name>
        <dbReference type="ChEBI" id="CHEBI:18420"/>
        <label>1</label>
    </ligand>
</feature>
<dbReference type="Gene3D" id="1.10.4080.10">
    <property type="entry name" value="ADP-ribosylation/Crystallin J1"/>
    <property type="match status" value="1"/>
</dbReference>
<dbReference type="EMBL" id="CAJOBC010006485">
    <property type="protein sequence ID" value="CAF3900609.1"/>
    <property type="molecule type" value="Genomic_DNA"/>
</dbReference>
<reference evidence="3" key="1">
    <citation type="submission" date="2021-02" db="EMBL/GenBank/DDBJ databases">
        <authorList>
            <person name="Nowell W R."/>
        </authorList>
    </citation>
    <scope>NUCLEOTIDE SEQUENCE</scope>
</reference>
<keyword evidence="1" id="KW-0479">Metal-binding</keyword>
<dbReference type="EMBL" id="CAJNOQ010006486">
    <property type="protein sequence ID" value="CAF1136940.1"/>
    <property type="molecule type" value="Genomic_DNA"/>
</dbReference>
<evidence type="ECO:0000313" key="3">
    <source>
        <dbReference type="EMBL" id="CAF1136940.1"/>
    </source>
</evidence>
<dbReference type="InterPro" id="IPR005502">
    <property type="entry name" value="Ribosyl_crysJ1"/>
</dbReference>
<comment type="caution">
    <text evidence="3">The sequence shown here is derived from an EMBL/GenBank/DDBJ whole genome shotgun (WGS) entry which is preliminary data.</text>
</comment>
<feature type="binding site" evidence="1">
    <location>
        <position position="84"/>
    </location>
    <ligand>
        <name>Mg(2+)</name>
        <dbReference type="ChEBI" id="CHEBI:18420"/>
        <label>1</label>
    </ligand>
</feature>
<proteinExistence type="predicted"/>
<dbReference type="Proteomes" id="UP000663829">
    <property type="component" value="Unassembled WGS sequence"/>
</dbReference>
<evidence type="ECO:0000313" key="5">
    <source>
        <dbReference type="Proteomes" id="UP000663829"/>
    </source>
</evidence>
<feature type="binding site" evidence="1">
    <location>
        <position position="325"/>
    </location>
    <ligand>
        <name>Mg(2+)</name>
        <dbReference type="ChEBI" id="CHEBI:18420"/>
        <label>1</label>
    </ligand>
</feature>
<evidence type="ECO:0000256" key="1">
    <source>
        <dbReference type="PIRSR" id="PIRSR605502-1"/>
    </source>
</evidence>
<dbReference type="GO" id="GO:0046872">
    <property type="term" value="F:metal ion binding"/>
    <property type="evidence" value="ECO:0007669"/>
    <property type="project" value="UniProtKB-KW"/>
</dbReference>
<dbReference type="OrthoDB" id="410104at2759"/>
<evidence type="ECO:0000256" key="2">
    <source>
        <dbReference type="SAM" id="MobiDB-lite"/>
    </source>
</evidence>
<dbReference type="AlphaFoldDB" id="A0A814RPT8"/>
<accession>A0A814RPT8</accession>
<feature type="binding site" evidence="1">
    <location>
        <position position="324"/>
    </location>
    <ligand>
        <name>Mg(2+)</name>
        <dbReference type="ChEBI" id="CHEBI:18420"/>
        <label>1</label>
    </ligand>
</feature>
<evidence type="ECO:0000313" key="4">
    <source>
        <dbReference type="EMBL" id="CAF3900609.1"/>
    </source>
</evidence>
<sequence length="510" mass="57339">MSSELAEWLNERKLPHEYKCPVPEGTFSDTATNQIQGSLVGLALGDALGAHVEFRPRTFLVHHPVTDLEGGGTWGLNAGQWTDDTSMALCLATSLVVKGEFYAYDQLVRYKRWWKEGYMSSTGNCFDIGNATQESLNVFYQRQMGLQNRLDIPSMYNTDSLSRDIIEKAGFNVFCSKPGVAGNGALMRLAPVPLFFYRSPNHAIEYAGISGRLTHGDEKAGDACRYYASLICAAMSGFSREDLLDNKFYQNCFRHGWFGERHLHDDVLRVAQGSYKKKGGYDDGIRGNGYIIAALEAALWALWMDEGSFKRGALLAVNLGDDTDTTAAIYGQLAGACYGLSGLPQEWVKRLYGKEFICCLGFWLELRGNEWTTRLSSAVQNAPHWKEQLRHHAKQQVSAQYGYSKPQNEKNDNHQAFHKHGSPQNPKLVFCPNGYESDSSLDTEIYHPQRRIVNDPSHHHMTQLPFTYEDRSNPYGHSQPKKSSIHSVSRIVFVAPGYAPRATDRTRHQQ</sequence>
<protein>
    <recommendedName>
        <fullName evidence="6">ADP-ribosylglycohydrolase</fullName>
    </recommendedName>
</protein>
<dbReference type="Proteomes" id="UP000681722">
    <property type="component" value="Unassembled WGS sequence"/>
</dbReference>
<dbReference type="PANTHER" id="PTHR16222">
    <property type="entry name" value="ADP-RIBOSYLGLYCOHYDROLASE"/>
    <property type="match status" value="1"/>
</dbReference>